<dbReference type="SUPFAM" id="SSF53271">
    <property type="entry name" value="PRTase-like"/>
    <property type="match status" value="1"/>
</dbReference>
<dbReference type="Proteomes" id="UP000626370">
    <property type="component" value="Unassembled WGS sequence"/>
</dbReference>
<dbReference type="EMBL" id="BNAH01000012">
    <property type="protein sequence ID" value="GHE96850.1"/>
    <property type="molecule type" value="Genomic_DNA"/>
</dbReference>
<gene>
    <name evidence="3" type="primary">comF</name>
    <name evidence="3" type="ORF">GCM10011501_27950</name>
</gene>
<evidence type="ECO:0000313" key="4">
    <source>
        <dbReference type="Proteomes" id="UP000626370"/>
    </source>
</evidence>
<dbReference type="InterPro" id="IPR029057">
    <property type="entry name" value="PRTase-like"/>
</dbReference>
<dbReference type="Pfam" id="PF24390">
    <property type="entry name" value="PRTase-CE"/>
    <property type="match status" value="1"/>
</dbReference>
<proteinExistence type="inferred from homology"/>
<dbReference type="Gene3D" id="3.40.50.2020">
    <property type="match status" value="1"/>
</dbReference>
<sequence>MEFLASLLKHGVNVEYCRILVKNFYHKCVKNTHLIFHLFKQHTARCDLCNNLSNGELLCQTCQQDIPHFRLPQGANNLLLWPAIDKIFPKRKFDRLLCYAPYVWPYDVWLKQFKYNARFEIAPLLAQLLTASWQEHLKHFSNSQWLEEHCLITSVPIHFSKWKTRGFNQAHLIAKKFAKVNKLPYQPNLLSRIKKGDSQVGQSGAFRRKNLSNAFEINKVLLNNAKYIIVIDDVITTGTTVNEISKILKNHGVEQVLVMTIALSLPTKN</sequence>
<protein>
    <submittedName>
        <fullName evidence="3">Competence protein F</fullName>
    </submittedName>
</protein>
<reference evidence="4" key="1">
    <citation type="journal article" date="2019" name="Int. J. Syst. Evol. Microbiol.">
        <title>The Global Catalogue of Microorganisms (GCM) 10K type strain sequencing project: providing services to taxonomists for standard genome sequencing and annotation.</title>
        <authorList>
            <consortium name="The Broad Institute Genomics Platform"/>
            <consortium name="The Broad Institute Genome Sequencing Center for Infectious Disease"/>
            <person name="Wu L."/>
            <person name="Ma J."/>
        </authorList>
    </citation>
    <scope>NUCLEOTIDE SEQUENCE [LARGE SCALE GENOMIC DNA]</scope>
    <source>
        <strain evidence="4">CGMCC 1.15922</strain>
    </source>
</reference>
<comment type="caution">
    <text evidence="3">The sequence shown here is derived from an EMBL/GenBank/DDBJ whole genome shotgun (WGS) entry which is preliminary data.</text>
</comment>
<keyword evidence="4" id="KW-1185">Reference proteome</keyword>
<dbReference type="InterPro" id="IPR051910">
    <property type="entry name" value="ComF/GntX_DNA_util-trans"/>
</dbReference>
<feature type="domain" description="PRTase-CE" evidence="2">
    <location>
        <begin position="110"/>
        <end position="250"/>
    </location>
</feature>
<evidence type="ECO:0000313" key="3">
    <source>
        <dbReference type="EMBL" id="GHE96850.1"/>
    </source>
</evidence>
<dbReference type="RefSeq" id="WP_189378875.1">
    <property type="nucleotide sequence ID" value="NZ_BNAH01000012.1"/>
</dbReference>
<dbReference type="InterPro" id="IPR000836">
    <property type="entry name" value="PRTase_dom"/>
</dbReference>
<evidence type="ECO:0000259" key="2">
    <source>
        <dbReference type="Pfam" id="PF24390"/>
    </source>
</evidence>
<dbReference type="PANTHER" id="PTHR47505:SF1">
    <property type="entry name" value="DNA UTILIZATION PROTEIN YHGH"/>
    <property type="match status" value="1"/>
</dbReference>
<organism evidence="3 4">
    <name type="scientific">Thalassotalea profundi</name>
    <dbReference type="NCBI Taxonomy" id="2036687"/>
    <lineage>
        <taxon>Bacteria</taxon>
        <taxon>Pseudomonadati</taxon>
        <taxon>Pseudomonadota</taxon>
        <taxon>Gammaproteobacteria</taxon>
        <taxon>Alteromonadales</taxon>
        <taxon>Colwelliaceae</taxon>
        <taxon>Thalassotalea</taxon>
    </lineage>
</organism>
<comment type="similarity">
    <text evidence="1">Belongs to the ComF/GntX family.</text>
</comment>
<name>A0ABQ3IZY5_9GAMM</name>
<evidence type="ECO:0000256" key="1">
    <source>
        <dbReference type="ARBA" id="ARBA00008007"/>
    </source>
</evidence>
<accession>A0ABQ3IZY5</accession>
<dbReference type="PANTHER" id="PTHR47505">
    <property type="entry name" value="DNA UTILIZATION PROTEIN YHGH"/>
    <property type="match status" value="1"/>
</dbReference>
<dbReference type="InterPro" id="IPR056920">
    <property type="entry name" value="PRTase-CE"/>
</dbReference>
<dbReference type="CDD" id="cd06223">
    <property type="entry name" value="PRTases_typeI"/>
    <property type="match status" value="1"/>
</dbReference>